<reference evidence="4" key="1">
    <citation type="journal article" date="2021" name="Int. J. Syst. Evol. Microbiol.">
        <title>Bradyrhizobium septentrionale sp. nov. (sv. septentrionale) and Bradyrhizobium quebecense sp. nov. (sv. septentrionale) associated with legumes native to Canada possess rearranged symbiosis genes and numerous insertion sequences.</title>
        <authorList>
            <person name="Bromfield E.S.P."/>
            <person name="Cloutier S."/>
        </authorList>
    </citation>
    <scope>NUCLEOTIDE SEQUENCE</scope>
    <source>
        <strain evidence="4">5S5</strain>
    </source>
</reference>
<feature type="signal peptide" evidence="2">
    <location>
        <begin position="1"/>
        <end position="17"/>
    </location>
</feature>
<dbReference type="PANTHER" id="PTHR22946:SF9">
    <property type="entry name" value="POLYKETIDE TRANSFERASE AF380"/>
    <property type="match status" value="1"/>
</dbReference>
<dbReference type="GO" id="GO:0016787">
    <property type="term" value="F:hydrolase activity"/>
    <property type="evidence" value="ECO:0007669"/>
    <property type="project" value="UniProtKB-KW"/>
</dbReference>
<evidence type="ECO:0000256" key="2">
    <source>
        <dbReference type="SAM" id="SignalP"/>
    </source>
</evidence>
<protein>
    <submittedName>
        <fullName evidence="4">Alpha/beta hydrolase</fullName>
    </submittedName>
</protein>
<keyword evidence="2" id="KW-0732">Signal</keyword>
<evidence type="ECO:0000259" key="3">
    <source>
        <dbReference type="Pfam" id="PF12146"/>
    </source>
</evidence>
<dbReference type="Gene3D" id="3.40.50.1820">
    <property type="entry name" value="alpha/beta hydrolase"/>
    <property type="match status" value="1"/>
</dbReference>
<gene>
    <name evidence="4" type="ORF">WDK88_16705</name>
</gene>
<keyword evidence="1 4" id="KW-0378">Hydrolase</keyword>
<sequence length="370" mass="38892">MRILLALLLSFVTVAHAEDRGLLPGLIAAPMLLPVRISGKDMTLDSYVIRPDRPGRFPLVIMTHGTPGGGEGFFDRIARRTPISFNVAAVALAQRGYATLSIMRRGFGRSGGGYSEGLPAPCDYTSGVRIGADDVIAALAVARNEPWVDADHILLFGHSTGGLTMLAAAERNPAGVVGILNFDGGYHSFPGPGQPCGADRLVDTAATLGRTVHVPALWLYAENDQFYGPDLARQMFAAYTSGGAPARLQILPPFGKNGHDLVLEGAAGRWLSVVEPFLAELKLPTAVMIDLPEPAALAAPPSLSPGCQRAFTGYAAQRSDAKAFAVNDRGGCGYGTGRSVAEARDNAIAECSNKDTACHVYAVGQHVGEN</sequence>
<dbReference type="Proteomes" id="UP001432046">
    <property type="component" value="Chromosome"/>
</dbReference>
<evidence type="ECO:0000313" key="4">
    <source>
        <dbReference type="EMBL" id="WXC83103.1"/>
    </source>
</evidence>
<feature type="chain" id="PRO_5047353610" evidence="2">
    <location>
        <begin position="18"/>
        <end position="370"/>
    </location>
</feature>
<reference evidence="4" key="2">
    <citation type="submission" date="2024-03" db="EMBL/GenBank/DDBJ databases">
        <authorList>
            <person name="Bromfield E.S.P."/>
            <person name="Cloutier S."/>
        </authorList>
    </citation>
    <scope>NUCLEOTIDE SEQUENCE</scope>
    <source>
        <strain evidence="4">5S5</strain>
    </source>
</reference>
<evidence type="ECO:0000313" key="5">
    <source>
        <dbReference type="Proteomes" id="UP001432046"/>
    </source>
</evidence>
<feature type="domain" description="Serine aminopeptidase S33" evidence="3">
    <location>
        <begin position="88"/>
        <end position="179"/>
    </location>
</feature>
<dbReference type="SUPFAM" id="SSF53474">
    <property type="entry name" value="alpha/beta-Hydrolases"/>
    <property type="match status" value="1"/>
</dbReference>
<keyword evidence="5" id="KW-1185">Reference proteome</keyword>
<dbReference type="InterPro" id="IPR050261">
    <property type="entry name" value="FrsA_esterase"/>
</dbReference>
<dbReference type="Pfam" id="PF12146">
    <property type="entry name" value="Hydrolase_4"/>
    <property type="match status" value="1"/>
</dbReference>
<organism evidence="4 5">
    <name type="scientific">Bradyrhizobium septentrionale</name>
    <dbReference type="NCBI Taxonomy" id="1404411"/>
    <lineage>
        <taxon>Bacteria</taxon>
        <taxon>Pseudomonadati</taxon>
        <taxon>Pseudomonadota</taxon>
        <taxon>Alphaproteobacteria</taxon>
        <taxon>Hyphomicrobiales</taxon>
        <taxon>Nitrobacteraceae</taxon>
        <taxon>Bradyrhizobium</taxon>
    </lineage>
</organism>
<accession>A0ABZ2P8G2</accession>
<dbReference type="InterPro" id="IPR029058">
    <property type="entry name" value="AB_hydrolase_fold"/>
</dbReference>
<dbReference type="RefSeq" id="WP_338834704.1">
    <property type="nucleotide sequence ID" value="NZ_CP147711.1"/>
</dbReference>
<dbReference type="InterPro" id="IPR022742">
    <property type="entry name" value="Hydrolase_4"/>
</dbReference>
<dbReference type="PANTHER" id="PTHR22946">
    <property type="entry name" value="DIENELACTONE HYDROLASE DOMAIN-CONTAINING PROTEIN-RELATED"/>
    <property type="match status" value="1"/>
</dbReference>
<evidence type="ECO:0000256" key="1">
    <source>
        <dbReference type="ARBA" id="ARBA00022801"/>
    </source>
</evidence>
<proteinExistence type="predicted"/>
<name>A0ABZ2P8G2_9BRAD</name>
<dbReference type="EMBL" id="CP147711">
    <property type="protein sequence ID" value="WXC83103.1"/>
    <property type="molecule type" value="Genomic_DNA"/>
</dbReference>